<protein>
    <submittedName>
        <fullName evidence="1">Putative carbohydrate sulfotransferase 5</fullName>
    </submittedName>
</protein>
<name>A0A3R7MEC5_PENVA</name>
<dbReference type="GO" id="GO:0006790">
    <property type="term" value="P:sulfur compound metabolic process"/>
    <property type="evidence" value="ECO:0007669"/>
    <property type="project" value="TreeGrafter"/>
</dbReference>
<proteinExistence type="predicted"/>
<sequence>MTGLSKSRRDCNPRELAFVVPPKCNVVPPASTAIQGNTWLQVDSASRCRGNRDVLCAVNYTICKGQTRQHSRQAEAGAANGTRGSEWKHLAWEMLSLLHPEGVYLYEPEYMLTRSGSPVIREDEAMSLIAGLFNCKITEEFVEWMKSRPDIRTVYRHIFTTRVCRRLDWGCLQADKLARLCGEAPYRMIKTIRLRLAWIHHLFAAPDLDLKVAFLIRDPRASMGSRKRLGWSRGARELCPRIEEDLRHVAELERLFPDRFFFLKYEDACWEPYGSALSIYRFLVGEDVTTLPEVWQSYLDQTASRAEAEEWRKEIDGATLEEVEESCGRVIDFLGYNHFASTREMRNLSIPLLI</sequence>
<dbReference type="OrthoDB" id="6138663at2759"/>
<reference evidence="1 2" key="2">
    <citation type="submission" date="2019-01" db="EMBL/GenBank/DDBJ databases">
        <title>The decoding of complex shrimp genome reveals the adaptation for benthos swimmer, frequently molting mechanism and breeding impact on genome.</title>
        <authorList>
            <person name="Sun Y."/>
            <person name="Gao Y."/>
            <person name="Yu Y."/>
        </authorList>
    </citation>
    <scope>NUCLEOTIDE SEQUENCE [LARGE SCALE GENOMIC DNA]</scope>
    <source>
        <tissue evidence="1">Muscle</tissue>
    </source>
</reference>
<evidence type="ECO:0000313" key="1">
    <source>
        <dbReference type="EMBL" id="ROT80341.1"/>
    </source>
</evidence>
<reference evidence="1 2" key="1">
    <citation type="submission" date="2018-04" db="EMBL/GenBank/DDBJ databases">
        <authorList>
            <person name="Zhang X."/>
            <person name="Yuan J."/>
            <person name="Li F."/>
            <person name="Xiang J."/>
        </authorList>
    </citation>
    <scope>NUCLEOTIDE SEQUENCE [LARGE SCALE GENOMIC DNA]</scope>
    <source>
        <tissue evidence="1">Muscle</tissue>
    </source>
</reference>
<dbReference type="PANTHER" id="PTHR10704">
    <property type="entry name" value="CARBOHYDRATE SULFOTRANSFERASE"/>
    <property type="match status" value="1"/>
</dbReference>
<dbReference type="SUPFAM" id="SSF52540">
    <property type="entry name" value="P-loop containing nucleoside triphosphate hydrolases"/>
    <property type="match status" value="1"/>
</dbReference>
<dbReference type="EMBL" id="QCYY01001128">
    <property type="protein sequence ID" value="ROT80341.1"/>
    <property type="molecule type" value="Genomic_DNA"/>
</dbReference>
<dbReference type="PANTHER" id="PTHR10704:SF44">
    <property type="entry name" value="LD35051P-RELATED"/>
    <property type="match status" value="1"/>
</dbReference>
<accession>A0A3R7MEC5</accession>
<dbReference type="GO" id="GO:0006044">
    <property type="term" value="P:N-acetylglucosamine metabolic process"/>
    <property type="evidence" value="ECO:0007669"/>
    <property type="project" value="TreeGrafter"/>
</dbReference>
<comment type="caution">
    <text evidence="1">The sequence shown here is derived from an EMBL/GenBank/DDBJ whole genome shotgun (WGS) entry which is preliminary data.</text>
</comment>
<dbReference type="InterPro" id="IPR027417">
    <property type="entry name" value="P-loop_NTPase"/>
</dbReference>
<dbReference type="Gene3D" id="3.40.50.300">
    <property type="entry name" value="P-loop containing nucleotide triphosphate hydrolases"/>
    <property type="match status" value="1"/>
</dbReference>
<dbReference type="GO" id="GO:0001517">
    <property type="term" value="F:N-acetylglucosamine 6-O-sulfotransferase activity"/>
    <property type="evidence" value="ECO:0007669"/>
    <property type="project" value="TreeGrafter"/>
</dbReference>
<organism evidence="1 2">
    <name type="scientific">Penaeus vannamei</name>
    <name type="common">Whiteleg shrimp</name>
    <name type="synonym">Litopenaeus vannamei</name>
    <dbReference type="NCBI Taxonomy" id="6689"/>
    <lineage>
        <taxon>Eukaryota</taxon>
        <taxon>Metazoa</taxon>
        <taxon>Ecdysozoa</taxon>
        <taxon>Arthropoda</taxon>
        <taxon>Crustacea</taxon>
        <taxon>Multicrustacea</taxon>
        <taxon>Malacostraca</taxon>
        <taxon>Eumalacostraca</taxon>
        <taxon>Eucarida</taxon>
        <taxon>Decapoda</taxon>
        <taxon>Dendrobranchiata</taxon>
        <taxon>Penaeoidea</taxon>
        <taxon>Penaeidae</taxon>
        <taxon>Penaeus</taxon>
    </lineage>
</organism>
<dbReference type="Proteomes" id="UP000283509">
    <property type="component" value="Unassembled WGS sequence"/>
</dbReference>
<dbReference type="AlphaFoldDB" id="A0A3R7MEC5"/>
<keyword evidence="1" id="KW-0808">Transferase</keyword>
<dbReference type="InterPro" id="IPR051135">
    <property type="entry name" value="Gal/GlcNAc/GalNAc_ST"/>
</dbReference>
<keyword evidence="2" id="KW-1185">Reference proteome</keyword>
<evidence type="ECO:0000313" key="2">
    <source>
        <dbReference type="Proteomes" id="UP000283509"/>
    </source>
</evidence>
<gene>
    <name evidence="1" type="ORF">C7M84_000920</name>
</gene>